<evidence type="ECO:0000313" key="2">
    <source>
        <dbReference type="EMBL" id="OSI13567.1"/>
    </source>
</evidence>
<sequence length="76" mass="8632">MSGNIAFQHTAARRRLLIKKLERLLVKGVQHTAARRRLRYSDFVATENFVFTHSRPKAAGHPNTKTPLAHSDSTHN</sequence>
<reference evidence="3" key="1">
    <citation type="submission" date="2017-01" db="EMBL/GenBank/DDBJ databases">
        <authorList>
            <person name="Mah S.A."/>
            <person name="Swanson W.J."/>
            <person name="Moy G.W."/>
            <person name="Vacquier V.D."/>
        </authorList>
    </citation>
    <scope>NUCLEOTIDE SEQUENCE [LARGE SCALE GENOMIC DNA]</scope>
    <source>
        <strain evidence="3">124861</strain>
    </source>
</reference>
<dbReference type="Proteomes" id="UP000193303">
    <property type="component" value="Unassembled WGS sequence"/>
</dbReference>
<evidence type="ECO:0000256" key="1">
    <source>
        <dbReference type="SAM" id="MobiDB-lite"/>
    </source>
</evidence>
<feature type="non-terminal residue" evidence="2">
    <location>
        <position position="76"/>
    </location>
</feature>
<comment type="caution">
    <text evidence="2">The sequence shown here is derived from an EMBL/GenBank/DDBJ whole genome shotgun (WGS) entry which is preliminary data.</text>
</comment>
<name>A0A1X3D231_9NEIS</name>
<organism evidence="2 3">
    <name type="scientific">Neisseria dumasiana</name>
    <dbReference type="NCBI Taxonomy" id="1931275"/>
    <lineage>
        <taxon>Bacteria</taxon>
        <taxon>Pseudomonadati</taxon>
        <taxon>Pseudomonadota</taxon>
        <taxon>Betaproteobacteria</taxon>
        <taxon>Neisseriales</taxon>
        <taxon>Neisseriaceae</taxon>
        <taxon>Neisseria</taxon>
    </lineage>
</organism>
<accession>A0A1X3D231</accession>
<gene>
    <name evidence="2" type="ORF">BV912_13085</name>
</gene>
<evidence type="ECO:0000313" key="3">
    <source>
        <dbReference type="Proteomes" id="UP000193303"/>
    </source>
</evidence>
<feature type="region of interest" description="Disordered" evidence="1">
    <location>
        <begin position="54"/>
        <end position="76"/>
    </location>
</feature>
<protein>
    <submittedName>
        <fullName evidence="2">Uncharacterized protein</fullName>
    </submittedName>
</protein>
<dbReference type="EMBL" id="MTAB01000127">
    <property type="protein sequence ID" value="OSI13567.1"/>
    <property type="molecule type" value="Genomic_DNA"/>
</dbReference>
<proteinExistence type="predicted"/>
<dbReference type="AlphaFoldDB" id="A0A1X3D231"/>